<dbReference type="WBParaSite" id="nRc.2.0.1.t11472-RA">
    <property type="protein sequence ID" value="nRc.2.0.1.t11472-RA"/>
    <property type="gene ID" value="nRc.2.0.1.g11472"/>
</dbReference>
<name>A0A915IC55_ROMCU</name>
<accession>A0A915IC55</accession>
<feature type="signal peptide" evidence="1">
    <location>
        <begin position="1"/>
        <end position="22"/>
    </location>
</feature>
<organism evidence="2 3">
    <name type="scientific">Romanomermis culicivorax</name>
    <name type="common">Nematode worm</name>
    <dbReference type="NCBI Taxonomy" id="13658"/>
    <lineage>
        <taxon>Eukaryota</taxon>
        <taxon>Metazoa</taxon>
        <taxon>Ecdysozoa</taxon>
        <taxon>Nematoda</taxon>
        <taxon>Enoplea</taxon>
        <taxon>Dorylaimia</taxon>
        <taxon>Mermithida</taxon>
        <taxon>Mermithoidea</taxon>
        <taxon>Mermithidae</taxon>
        <taxon>Romanomermis</taxon>
    </lineage>
</organism>
<reference evidence="3" key="1">
    <citation type="submission" date="2022-11" db="UniProtKB">
        <authorList>
            <consortium name="WormBaseParasite"/>
        </authorList>
    </citation>
    <scope>IDENTIFICATION</scope>
</reference>
<feature type="chain" id="PRO_5037525251" evidence="1">
    <location>
        <begin position="23"/>
        <end position="115"/>
    </location>
</feature>
<keyword evidence="1" id="KW-0732">Signal</keyword>
<proteinExistence type="predicted"/>
<keyword evidence="2" id="KW-1185">Reference proteome</keyword>
<sequence>MAGVGCMLRLPFSTVWLMASTASEEGSSSNKFLSRGVAQIVLLAMNLRAPLATTGPNICKATGAESTTSAAVSASTSNSSLSNTQGRCEYFLAKSVDQMSRIASVMDDEFVNEKS</sequence>
<dbReference type="AlphaFoldDB" id="A0A915IC55"/>
<evidence type="ECO:0000256" key="1">
    <source>
        <dbReference type="SAM" id="SignalP"/>
    </source>
</evidence>
<evidence type="ECO:0000313" key="3">
    <source>
        <dbReference type="WBParaSite" id="nRc.2.0.1.t11472-RA"/>
    </source>
</evidence>
<evidence type="ECO:0000313" key="2">
    <source>
        <dbReference type="Proteomes" id="UP000887565"/>
    </source>
</evidence>
<dbReference type="Proteomes" id="UP000887565">
    <property type="component" value="Unplaced"/>
</dbReference>
<protein>
    <submittedName>
        <fullName evidence="3">Uncharacterized protein</fullName>
    </submittedName>
</protein>